<accession>A0A0D7A2Z2</accession>
<protein>
    <submittedName>
        <fullName evidence="2">Uncharacterized protein</fullName>
    </submittedName>
</protein>
<gene>
    <name evidence="2" type="ORF">FISHEDRAFT_78613</name>
</gene>
<reference evidence="2 3" key="1">
    <citation type="journal article" date="2015" name="Fungal Genet. Biol.">
        <title>Evolution of novel wood decay mechanisms in Agaricales revealed by the genome sequences of Fistulina hepatica and Cylindrobasidium torrendii.</title>
        <authorList>
            <person name="Floudas D."/>
            <person name="Held B.W."/>
            <person name="Riley R."/>
            <person name="Nagy L.G."/>
            <person name="Koehler G."/>
            <person name="Ransdell A.S."/>
            <person name="Younus H."/>
            <person name="Chow J."/>
            <person name="Chiniquy J."/>
            <person name="Lipzen A."/>
            <person name="Tritt A."/>
            <person name="Sun H."/>
            <person name="Haridas S."/>
            <person name="LaButti K."/>
            <person name="Ohm R.A."/>
            <person name="Kues U."/>
            <person name="Blanchette R.A."/>
            <person name="Grigoriev I.V."/>
            <person name="Minto R.E."/>
            <person name="Hibbett D.S."/>
        </authorList>
    </citation>
    <scope>NUCLEOTIDE SEQUENCE [LARGE SCALE GENOMIC DNA]</scope>
    <source>
        <strain evidence="2 3">ATCC 64428</strain>
    </source>
</reference>
<feature type="compositionally biased region" description="Acidic residues" evidence="1">
    <location>
        <begin position="485"/>
        <end position="495"/>
    </location>
</feature>
<feature type="region of interest" description="Disordered" evidence="1">
    <location>
        <begin position="918"/>
        <end position="953"/>
    </location>
</feature>
<feature type="non-terminal residue" evidence="2">
    <location>
        <position position="1"/>
    </location>
</feature>
<organism evidence="2 3">
    <name type="scientific">Fistulina hepatica ATCC 64428</name>
    <dbReference type="NCBI Taxonomy" id="1128425"/>
    <lineage>
        <taxon>Eukaryota</taxon>
        <taxon>Fungi</taxon>
        <taxon>Dikarya</taxon>
        <taxon>Basidiomycota</taxon>
        <taxon>Agaricomycotina</taxon>
        <taxon>Agaricomycetes</taxon>
        <taxon>Agaricomycetidae</taxon>
        <taxon>Agaricales</taxon>
        <taxon>Fistulinaceae</taxon>
        <taxon>Fistulina</taxon>
    </lineage>
</organism>
<evidence type="ECO:0000313" key="3">
    <source>
        <dbReference type="Proteomes" id="UP000054144"/>
    </source>
</evidence>
<evidence type="ECO:0000313" key="2">
    <source>
        <dbReference type="EMBL" id="KIY43316.1"/>
    </source>
</evidence>
<dbReference type="AlphaFoldDB" id="A0A0D7A2Z2"/>
<keyword evidence="3" id="KW-1185">Reference proteome</keyword>
<evidence type="ECO:0000256" key="1">
    <source>
        <dbReference type="SAM" id="MobiDB-lite"/>
    </source>
</evidence>
<feature type="compositionally biased region" description="Acidic residues" evidence="1">
    <location>
        <begin position="942"/>
        <end position="953"/>
    </location>
</feature>
<feature type="region of interest" description="Disordered" evidence="1">
    <location>
        <begin position="423"/>
        <end position="443"/>
    </location>
</feature>
<feature type="region of interest" description="Disordered" evidence="1">
    <location>
        <begin position="485"/>
        <end position="510"/>
    </location>
</feature>
<dbReference type="EMBL" id="KN882107">
    <property type="protein sequence ID" value="KIY43316.1"/>
    <property type="molecule type" value="Genomic_DNA"/>
</dbReference>
<proteinExistence type="predicted"/>
<sequence length="953" mass="106500">EQRSTYLENLDISLRPHALRLFGLYPEAHFSLPRASWEPSFPIASGPVPPTVSLPGLLPTLNLVQLDEPREPDLSYPDDAFCGTSDMQISEESGNVPLTNLHGPQLIHVTTGYLIDSDESSPSMPSAMSQDTQPTTAQLMTRASCGTPVAAMPECSPNLCVSPEQQKAARDRHLYLTDPRYGKPTLSRELEDYLAKLEYLPDRMLRYIRFARPETLRDLVSLPSPPALCQVPDTYLAPSVAQYHSGDQYMLRHLPDNSFLPNPMPDPYLSPRQDGSPHLTTINALLEGVRNGRCQTYFFASMTTECGSLTAVQHTFDTFQQVQEHDWLLTNRHIDINPAVVRARATYPFSVPKFIRDTLSDLRDQRRHFLVDVKECEELTGLVCEHRTYSSPQALRADNWAILDGQDSLLLTFLVPYGEDQLPSVLSQPRDDDDDPDAPGAGMLCIPMATSPVQESTTEALITIQPPTTHESAIAQAIAALGNEADEEGDGDTINEVDSSRSSDSRSAGDLSDFIVDDDATLVVDASSDTESTALFTDEEDSVPLSLSTAMPKPCCPVDIPLITDPVLLTRVLRELVGFNFPVCCEDQDEAPPLYHEKELTRHVSPPSELEELLTKLNADSRQEKLQSLHDDIHINPTVDVYTMFELPAPAYPSSLPSLEPLTPPPFPFLTLPQGLVPPPYPASLPSPLPSCHTSLLTIERSELVKEVIYSASRLHDLCQAETQALTAMVHKEATQQLDTSHRMNRLFSETKDPHCRSLILDALKCIRTNSYAAHGATRTDDEFFQGTTQYERPGGPYLAKRVEQHLEILRETSHLDGLLHELIDKLGITQEFERRLRELVSNVSGWFNYPTTTIDRYYANNPFLTPSQRQQFFLTVEVLREQELAHASFAVRQICDYDPPHSRRLVEVLHTEEPRVALSAEWNTGDTEHDDNEDSPPTSDEFCEDERESSLS</sequence>
<name>A0A0D7A2Z2_9AGAR</name>
<dbReference type="Proteomes" id="UP000054144">
    <property type="component" value="Unassembled WGS sequence"/>
</dbReference>